<accession>A0A1J5QNZ4</accession>
<gene>
    <name evidence="2" type="ORF">GALL_366060</name>
</gene>
<dbReference type="InterPro" id="IPR000182">
    <property type="entry name" value="GNAT_dom"/>
</dbReference>
<dbReference type="Pfam" id="PF13302">
    <property type="entry name" value="Acetyltransf_3"/>
    <property type="match status" value="1"/>
</dbReference>
<dbReference type="PANTHER" id="PTHR43441:SF11">
    <property type="entry name" value="RIBOSOMAL-PROTEIN-SERINE ACETYLTRANSFERASE"/>
    <property type="match status" value="1"/>
</dbReference>
<dbReference type="SUPFAM" id="SSF55729">
    <property type="entry name" value="Acyl-CoA N-acyltransferases (Nat)"/>
    <property type="match status" value="1"/>
</dbReference>
<dbReference type="PANTHER" id="PTHR43441">
    <property type="entry name" value="RIBOSOMAL-PROTEIN-SERINE ACETYLTRANSFERASE"/>
    <property type="match status" value="1"/>
</dbReference>
<comment type="caution">
    <text evidence="2">The sequence shown here is derived from an EMBL/GenBank/DDBJ whole genome shotgun (WGS) entry which is preliminary data.</text>
</comment>
<dbReference type="EMBL" id="MLJW01000901">
    <property type="protein sequence ID" value="OIQ81615.1"/>
    <property type="molecule type" value="Genomic_DNA"/>
</dbReference>
<evidence type="ECO:0000259" key="1">
    <source>
        <dbReference type="Pfam" id="PF13302"/>
    </source>
</evidence>
<name>A0A1J5QNZ4_9ZZZZ</name>
<dbReference type="InterPro" id="IPR051908">
    <property type="entry name" value="Ribosomal_N-acetyltransferase"/>
</dbReference>
<dbReference type="GO" id="GO:0005737">
    <property type="term" value="C:cytoplasm"/>
    <property type="evidence" value="ECO:0007669"/>
    <property type="project" value="TreeGrafter"/>
</dbReference>
<dbReference type="Gene3D" id="3.40.630.30">
    <property type="match status" value="1"/>
</dbReference>
<dbReference type="AlphaFoldDB" id="A0A1J5QNZ4"/>
<protein>
    <recommendedName>
        <fullName evidence="1">N-acetyltransferase domain-containing protein</fullName>
    </recommendedName>
</protein>
<dbReference type="InterPro" id="IPR016181">
    <property type="entry name" value="Acyl_CoA_acyltransferase"/>
</dbReference>
<dbReference type="GO" id="GO:1990189">
    <property type="term" value="F:protein N-terminal-serine acetyltransferase activity"/>
    <property type="evidence" value="ECO:0007669"/>
    <property type="project" value="TreeGrafter"/>
</dbReference>
<evidence type="ECO:0000313" key="2">
    <source>
        <dbReference type="EMBL" id="OIQ81615.1"/>
    </source>
</evidence>
<dbReference type="GO" id="GO:0008999">
    <property type="term" value="F:protein-N-terminal-alanine acetyltransferase activity"/>
    <property type="evidence" value="ECO:0007669"/>
    <property type="project" value="TreeGrafter"/>
</dbReference>
<organism evidence="2">
    <name type="scientific">mine drainage metagenome</name>
    <dbReference type="NCBI Taxonomy" id="410659"/>
    <lineage>
        <taxon>unclassified sequences</taxon>
        <taxon>metagenomes</taxon>
        <taxon>ecological metagenomes</taxon>
    </lineage>
</organism>
<proteinExistence type="predicted"/>
<feature type="domain" description="N-acetyltransferase" evidence="1">
    <location>
        <begin position="21"/>
        <end position="163"/>
    </location>
</feature>
<reference evidence="2" key="1">
    <citation type="submission" date="2016-10" db="EMBL/GenBank/DDBJ databases">
        <title>Sequence of Gallionella enrichment culture.</title>
        <authorList>
            <person name="Poehlein A."/>
            <person name="Muehling M."/>
            <person name="Daniel R."/>
        </authorList>
    </citation>
    <scope>NUCLEOTIDE SEQUENCE</scope>
</reference>
<sequence length="214" mass="24110">MEWTTSSQDRTAVGPAAVTQRLRLDWLGPQHAAAVHAAIRASHRELAAWLPWARSLPSLADTAAFCAEAEALRAEVIDYRLAISLQPAAELVGIISWRVGWQREAVLNEVGYWIRSDCRARGLMTEALRCVLTTWLAPRRGRIVFLTTDARNLPSRRVALHGGLSFCRTFRAEQDETSRQKCLYAQPTESFDAVQEICLRAALARPRPRPRPRR</sequence>